<feature type="region of interest" description="Disordered" evidence="1">
    <location>
        <begin position="1"/>
        <end position="25"/>
    </location>
</feature>
<sequence>MMESHGRKSMNKHDAPAPTSGRQMSLIFEPRRVDGMSKAERTKAVILLAQILMQAAGLVVEELGDDRS</sequence>
<dbReference type="STRING" id="1123269.NX02_19830"/>
<feature type="compositionally biased region" description="Basic and acidic residues" evidence="1">
    <location>
        <begin position="1"/>
        <end position="15"/>
    </location>
</feature>
<dbReference type="Proteomes" id="UP000018851">
    <property type="component" value="Chromosome"/>
</dbReference>
<dbReference type="KEGG" id="ssan:NX02_19830"/>
<dbReference type="EMBL" id="CP006644">
    <property type="protein sequence ID" value="AHE55625.1"/>
    <property type="molecule type" value="Genomic_DNA"/>
</dbReference>
<evidence type="ECO:0000313" key="2">
    <source>
        <dbReference type="EMBL" id="AHE55625.1"/>
    </source>
</evidence>
<proteinExistence type="predicted"/>
<gene>
    <name evidence="2" type="ORF">NX02_19830</name>
</gene>
<name>W0AIZ2_9SPHN</name>
<evidence type="ECO:0000256" key="1">
    <source>
        <dbReference type="SAM" id="MobiDB-lite"/>
    </source>
</evidence>
<dbReference type="eggNOG" id="ENOG502ZK0B">
    <property type="taxonomic scope" value="Bacteria"/>
</dbReference>
<evidence type="ECO:0000313" key="3">
    <source>
        <dbReference type="Proteomes" id="UP000018851"/>
    </source>
</evidence>
<protein>
    <submittedName>
        <fullName evidence="2">Uncharacterized protein</fullName>
    </submittedName>
</protein>
<keyword evidence="3" id="KW-1185">Reference proteome</keyword>
<dbReference type="AlphaFoldDB" id="W0AIZ2"/>
<organism evidence="2 3">
    <name type="scientific">Sphingomonas sanxanigenens DSM 19645 = NX02</name>
    <dbReference type="NCBI Taxonomy" id="1123269"/>
    <lineage>
        <taxon>Bacteria</taxon>
        <taxon>Pseudomonadati</taxon>
        <taxon>Pseudomonadota</taxon>
        <taxon>Alphaproteobacteria</taxon>
        <taxon>Sphingomonadales</taxon>
        <taxon>Sphingomonadaceae</taxon>
        <taxon>Sphingomonas</taxon>
    </lineage>
</organism>
<dbReference type="HOGENOM" id="CLU_2956012_0_0_5"/>
<accession>W0AIZ2</accession>
<reference evidence="2 3" key="1">
    <citation type="submission" date="2013-07" db="EMBL/GenBank/DDBJ databases">
        <title>Completed genome of Sphingomonas sanxanigenens NX02.</title>
        <authorList>
            <person name="Ma T."/>
            <person name="Huang H."/>
            <person name="Wu M."/>
            <person name="Li X."/>
            <person name="Li G."/>
        </authorList>
    </citation>
    <scope>NUCLEOTIDE SEQUENCE [LARGE SCALE GENOMIC DNA]</scope>
    <source>
        <strain evidence="2 3">NX02</strain>
    </source>
</reference>